<dbReference type="InterPro" id="IPR000719">
    <property type="entry name" value="Prot_kinase_dom"/>
</dbReference>
<dbReference type="InterPro" id="IPR011009">
    <property type="entry name" value="Kinase-like_dom_sf"/>
</dbReference>
<dbReference type="Proteomes" id="UP000256970">
    <property type="component" value="Unassembled WGS sequence"/>
</dbReference>
<dbReference type="SMART" id="SM00220">
    <property type="entry name" value="S_TKc"/>
    <property type="match status" value="1"/>
</dbReference>
<evidence type="ECO:0000256" key="2">
    <source>
        <dbReference type="ARBA" id="ARBA00012513"/>
    </source>
</evidence>
<accession>A0A383V6M8</accession>
<dbReference type="PROSITE" id="PS00107">
    <property type="entry name" value="PROTEIN_KINASE_ATP"/>
    <property type="match status" value="1"/>
</dbReference>
<feature type="compositionally biased region" description="Acidic residues" evidence="8">
    <location>
        <begin position="10"/>
        <end position="32"/>
    </location>
</feature>
<evidence type="ECO:0000256" key="6">
    <source>
        <dbReference type="ARBA" id="ARBA00022840"/>
    </source>
</evidence>
<evidence type="ECO:0000256" key="7">
    <source>
        <dbReference type="PROSITE-ProRule" id="PRU10141"/>
    </source>
</evidence>
<protein>
    <recommendedName>
        <fullName evidence="2">non-specific serine/threonine protein kinase</fullName>
        <ecNumber evidence="2">2.7.11.1</ecNumber>
    </recommendedName>
</protein>
<evidence type="ECO:0000313" key="10">
    <source>
        <dbReference type="EMBL" id="SZX60580.1"/>
    </source>
</evidence>
<dbReference type="InterPro" id="IPR008271">
    <property type="entry name" value="Ser/Thr_kinase_AS"/>
</dbReference>
<keyword evidence="3" id="KW-0808">Transferase</keyword>
<keyword evidence="11" id="KW-1185">Reference proteome</keyword>
<dbReference type="PROSITE" id="PS50011">
    <property type="entry name" value="PROTEIN_KINASE_DOM"/>
    <property type="match status" value="1"/>
</dbReference>
<evidence type="ECO:0000256" key="3">
    <source>
        <dbReference type="ARBA" id="ARBA00022679"/>
    </source>
</evidence>
<keyword evidence="5" id="KW-0418">Kinase</keyword>
<evidence type="ECO:0000259" key="9">
    <source>
        <dbReference type="PROSITE" id="PS50011"/>
    </source>
</evidence>
<dbReference type="STRING" id="3088.A0A383V6M8"/>
<name>A0A383V6M8_TETOB</name>
<dbReference type="GO" id="GO:0004674">
    <property type="term" value="F:protein serine/threonine kinase activity"/>
    <property type="evidence" value="ECO:0007669"/>
    <property type="project" value="UniProtKB-EC"/>
</dbReference>
<dbReference type="Gene3D" id="1.10.510.10">
    <property type="entry name" value="Transferase(Phosphotransferase) domain 1"/>
    <property type="match status" value="1"/>
</dbReference>
<dbReference type="EMBL" id="FNXT01000077">
    <property type="protein sequence ID" value="SZX60580.1"/>
    <property type="molecule type" value="Genomic_DNA"/>
</dbReference>
<dbReference type="GO" id="GO:0005524">
    <property type="term" value="F:ATP binding"/>
    <property type="evidence" value="ECO:0007669"/>
    <property type="project" value="UniProtKB-UniRule"/>
</dbReference>
<dbReference type="InterPro" id="IPR017441">
    <property type="entry name" value="Protein_kinase_ATP_BS"/>
</dbReference>
<evidence type="ECO:0000256" key="8">
    <source>
        <dbReference type="SAM" id="MobiDB-lite"/>
    </source>
</evidence>
<sequence>MAAAQPYLDLDCEAEQWEEQSEPYDEVSEASDADASPESHINAETETDQDDPDSDTVSSGLCGGPEPPQDNLKLRFSAGTADLNGHGAVHEQLPAGTIIDRCYKITGIVGKGSFGAAYAAEHLNSGLQVVIKARVSTSGTNFSDSLRGELNVYMGLNAQGQMEGIPCLYSAGVHKLSPSSASSGRKTVYVSYLVIQRLGPSIWTSCHRQHGPQQLTWRPSKQDMFNIASGMLKALAAIHSKGFMHKDVKTDNFCMSKEHRTTSIYAIDYGFSRPAFGQYDYTRYFEWEASFWGTPNYASLNSLLRTPQTPRDDLEALVYCLFELEQDDCRVPWNLTTNAEAAAGWTDEQLARMNKSKWAAWQEACHEGCVPPYLMDYFSYITDLEACHCPDYKYLLGLVQCGINGHPLPSMPTPKVFRAWPAPDEQFDHQEVTELLLHELHAAASAVLPEAPSAAISTELQLQLDVQQDEELPAAGKQQPQRYAAEVQAPAPVDAAGAFTCAFDGDALWLSGKDGISSDAVQRFKRQRITDAAACVGMFGPGPNGAWPAAVGVIPNSQSQPEE</sequence>
<keyword evidence="4 7" id="KW-0547">Nucleotide-binding</keyword>
<evidence type="ECO:0000313" key="11">
    <source>
        <dbReference type="Proteomes" id="UP000256970"/>
    </source>
</evidence>
<dbReference type="PROSITE" id="PS00108">
    <property type="entry name" value="PROTEIN_KINASE_ST"/>
    <property type="match status" value="1"/>
</dbReference>
<proteinExistence type="inferred from homology"/>
<feature type="binding site" evidence="7">
    <location>
        <position position="132"/>
    </location>
    <ligand>
        <name>ATP</name>
        <dbReference type="ChEBI" id="CHEBI:30616"/>
    </ligand>
</feature>
<comment type="similarity">
    <text evidence="1">Belongs to the protein kinase superfamily. CK1 Ser/Thr protein kinase family. Casein kinase I subfamily.</text>
</comment>
<evidence type="ECO:0000256" key="5">
    <source>
        <dbReference type="ARBA" id="ARBA00022777"/>
    </source>
</evidence>
<dbReference type="InterPro" id="IPR050235">
    <property type="entry name" value="CK1_Ser-Thr_kinase"/>
</dbReference>
<evidence type="ECO:0000256" key="1">
    <source>
        <dbReference type="ARBA" id="ARBA00005926"/>
    </source>
</evidence>
<organism evidence="10 11">
    <name type="scientific">Tetradesmus obliquus</name>
    <name type="common">Green alga</name>
    <name type="synonym">Acutodesmus obliquus</name>
    <dbReference type="NCBI Taxonomy" id="3088"/>
    <lineage>
        <taxon>Eukaryota</taxon>
        <taxon>Viridiplantae</taxon>
        <taxon>Chlorophyta</taxon>
        <taxon>core chlorophytes</taxon>
        <taxon>Chlorophyceae</taxon>
        <taxon>CS clade</taxon>
        <taxon>Sphaeropleales</taxon>
        <taxon>Scenedesmaceae</taxon>
        <taxon>Tetradesmus</taxon>
    </lineage>
</organism>
<feature type="domain" description="Protein kinase" evidence="9">
    <location>
        <begin position="103"/>
        <end position="409"/>
    </location>
</feature>
<keyword evidence="6 7" id="KW-0067">ATP-binding</keyword>
<evidence type="ECO:0000256" key="4">
    <source>
        <dbReference type="ARBA" id="ARBA00022741"/>
    </source>
</evidence>
<dbReference type="EC" id="2.7.11.1" evidence="2"/>
<reference evidence="10 11" key="1">
    <citation type="submission" date="2016-10" db="EMBL/GenBank/DDBJ databases">
        <authorList>
            <person name="Cai Z."/>
        </authorList>
    </citation>
    <scope>NUCLEOTIDE SEQUENCE [LARGE SCALE GENOMIC DNA]</scope>
</reference>
<feature type="compositionally biased region" description="Acidic residues" evidence="8">
    <location>
        <begin position="45"/>
        <end position="54"/>
    </location>
</feature>
<dbReference type="SUPFAM" id="SSF56112">
    <property type="entry name" value="Protein kinase-like (PK-like)"/>
    <property type="match status" value="1"/>
</dbReference>
<dbReference type="Pfam" id="PF00069">
    <property type="entry name" value="Pkinase"/>
    <property type="match status" value="1"/>
</dbReference>
<dbReference type="AlphaFoldDB" id="A0A383V6M8"/>
<dbReference type="PANTHER" id="PTHR11909">
    <property type="entry name" value="CASEIN KINASE-RELATED"/>
    <property type="match status" value="1"/>
</dbReference>
<gene>
    <name evidence="10" type="ORF">BQ4739_LOCUS1115</name>
</gene>
<feature type="region of interest" description="Disordered" evidence="8">
    <location>
        <begin position="1"/>
        <end position="73"/>
    </location>
</feature>